<dbReference type="AlphaFoldDB" id="A0A2P2PKB9"/>
<sequence length="23" mass="2771">MSRKSSRCLNSKSRLNTLIYRTR</sequence>
<organism evidence="1">
    <name type="scientific">Rhizophora mucronata</name>
    <name type="common">Asiatic mangrove</name>
    <dbReference type="NCBI Taxonomy" id="61149"/>
    <lineage>
        <taxon>Eukaryota</taxon>
        <taxon>Viridiplantae</taxon>
        <taxon>Streptophyta</taxon>
        <taxon>Embryophyta</taxon>
        <taxon>Tracheophyta</taxon>
        <taxon>Spermatophyta</taxon>
        <taxon>Magnoliopsida</taxon>
        <taxon>eudicotyledons</taxon>
        <taxon>Gunneridae</taxon>
        <taxon>Pentapetalae</taxon>
        <taxon>rosids</taxon>
        <taxon>fabids</taxon>
        <taxon>Malpighiales</taxon>
        <taxon>Rhizophoraceae</taxon>
        <taxon>Rhizophora</taxon>
    </lineage>
</organism>
<name>A0A2P2PKB9_RHIMU</name>
<reference evidence="1" key="1">
    <citation type="submission" date="2018-02" db="EMBL/GenBank/DDBJ databases">
        <title>Rhizophora mucronata_Transcriptome.</title>
        <authorList>
            <person name="Meera S.P."/>
            <person name="Sreeshan A."/>
            <person name="Augustine A."/>
        </authorList>
    </citation>
    <scope>NUCLEOTIDE SEQUENCE</scope>
    <source>
        <tissue evidence="1">Leaf</tissue>
    </source>
</reference>
<protein>
    <submittedName>
        <fullName evidence="1">Uncharacterized protein</fullName>
    </submittedName>
</protein>
<proteinExistence type="predicted"/>
<evidence type="ECO:0000313" key="1">
    <source>
        <dbReference type="EMBL" id="MBX55177.1"/>
    </source>
</evidence>
<accession>A0A2P2PKB9</accession>
<dbReference type="EMBL" id="GGEC01074693">
    <property type="protein sequence ID" value="MBX55177.1"/>
    <property type="molecule type" value="Transcribed_RNA"/>
</dbReference>